<evidence type="ECO:0000313" key="2">
    <source>
        <dbReference type="Proteomes" id="UP000054928"/>
    </source>
</evidence>
<dbReference type="PANTHER" id="PTHR43102:SF2">
    <property type="entry name" value="GAF DOMAIN-CONTAINING PROTEIN"/>
    <property type="match status" value="1"/>
</dbReference>
<dbReference type="OMA" id="CCAKSLR"/>
<dbReference type="GeneID" id="36401311"/>
<name>A0A0P1B301_PLAHL</name>
<dbReference type="SUPFAM" id="SSF55781">
    <property type="entry name" value="GAF domain-like"/>
    <property type="match status" value="1"/>
</dbReference>
<dbReference type="AlphaFoldDB" id="A0A0P1B301"/>
<dbReference type="Gene3D" id="3.30.450.40">
    <property type="match status" value="1"/>
</dbReference>
<dbReference type="Proteomes" id="UP000054928">
    <property type="component" value="Unassembled WGS sequence"/>
</dbReference>
<dbReference type="STRING" id="4781.A0A0P1B301"/>
<organism evidence="1 2">
    <name type="scientific">Plasmopara halstedii</name>
    <name type="common">Downy mildew of sunflower</name>
    <dbReference type="NCBI Taxonomy" id="4781"/>
    <lineage>
        <taxon>Eukaryota</taxon>
        <taxon>Sar</taxon>
        <taxon>Stramenopiles</taxon>
        <taxon>Oomycota</taxon>
        <taxon>Peronosporomycetes</taxon>
        <taxon>Peronosporales</taxon>
        <taxon>Peronosporaceae</taxon>
        <taxon>Plasmopara</taxon>
    </lineage>
</organism>
<dbReference type="PANTHER" id="PTHR43102">
    <property type="entry name" value="SLR1143 PROTEIN"/>
    <property type="match status" value="1"/>
</dbReference>
<protein>
    <submittedName>
        <fullName evidence="1">Zinc finger, RING/FYVE/PHD-type</fullName>
    </submittedName>
</protein>
<evidence type="ECO:0000313" key="1">
    <source>
        <dbReference type="EMBL" id="CEG48432.1"/>
    </source>
</evidence>
<dbReference type="InterPro" id="IPR029016">
    <property type="entry name" value="GAF-like_dom_sf"/>
</dbReference>
<dbReference type="EMBL" id="CCYD01002939">
    <property type="protein sequence ID" value="CEG48432.1"/>
    <property type="molecule type" value="Genomic_DNA"/>
</dbReference>
<accession>A0A0P1B301</accession>
<sequence>MQAVRQHLNKRVERLTPKPAASVSDSTFWNDGEPPAPPLSLSIALRNKMADAEAIHDSIDFANFINFAELPQMPFFRNNQTSWKRVQRSSAFTLLKRENEVLAQVRLDASIEEVASVLGATTDLLHAATMEGLYDNSFIAGSVAYVERPESFETDQALQHVAVKTSNFVHSKLLGKNEQWCFGETLRSKPEGDSFTITQISLEAHQSQLLPARLALDDKKRRVAQLRDVSAAYLVERLPESQKLRITFHALHNPREPQMSDEDNAPVLARRAVKSRLLRLARGTSELSQVVRRRRFGVQVFADHSAFHVRNPRCTCCTHKFAPFLKIMPRTRCYLCGYYVCISCASSEKIETYTGQVASINVCVRCVKSVISCNYEHMLSVRPGPERVFADDASTPRSVCTVDTSSTAASDFSGFLDSPSSQKLGSFLTQVVTDDSTEVSMGQRRAAFMVLEQLLLLDQEEAQNQADKNAQLLHAASDRQPTEAARQALDVSKCPKELEACQFASATARPYPMMPAVVLDDEKNNEAVPIVYPIPANENDRLAAIEHYGLHDIANVAELNVICTLAAAEMNCPHSVVTLVEREVVTLLATNAPDYWDIGSGNPREQTFCQHFVMDDKPLLVRHAEADMRFYHIAPVTMRSLRFYSGFPLSVPCVSKTAGKHERIVVGALCCLDEDPHEMTRSQYWRLMKLADAASNILEKTAREFAADPVNHPITLTRAKMQDFQGTRVPPVTC</sequence>
<proteinExistence type="predicted"/>
<dbReference type="RefSeq" id="XP_024584801.1">
    <property type="nucleotide sequence ID" value="XM_024719509.1"/>
</dbReference>
<dbReference type="OrthoDB" id="106622at2759"/>
<keyword evidence="2" id="KW-1185">Reference proteome</keyword>
<reference evidence="2" key="1">
    <citation type="submission" date="2014-09" db="EMBL/GenBank/DDBJ databases">
        <authorList>
            <person name="Sharma Rahul"/>
            <person name="Thines Marco"/>
        </authorList>
    </citation>
    <scope>NUCLEOTIDE SEQUENCE [LARGE SCALE GENOMIC DNA]</scope>
</reference>
<dbReference type="CDD" id="cd00065">
    <property type="entry name" value="FYVE_like_SF"/>
    <property type="match status" value="1"/>
</dbReference>